<dbReference type="PANTHER" id="PTHR18063:SF6">
    <property type="entry name" value="UBIQUITIN CARBOXYL-TERMINAL HYDROLASE"/>
    <property type="match status" value="1"/>
</dbReference>
<organism evidence="3 4">
    <name type="scientific">Curvularia clavata</name>
    <dbReference type="NCBI Taxonomy" id="95742"/>
    <lineage>
        <taxon>Eukaryota</taxon>
        <taxon>Fungi</taxon>
        <taxon>Dikarya</taxon>
        <taxon>Ascomycota</taxon>
        <taxon>Pezizomycotina</taxon>
        <taxon>Dothideomycetes</taxon>
        <taxon>Pleosporomycetidae</taxon>
        <taxon>Pleosporales</taxon>
        <taxon>Pleosporineae</taxon>
        <taxon>Pleosporaceae</taxon>
        <taxon>Curvularia</taxon>
    </lineage>
</organism>
<dbReference type="GO" id="GO:0071944">
    <property type="term" value="C:cell periphery"/>
    <property type="evidence" value="ECO:0007669"/>
    <property type="project" value="TreeGrafter"/>
</dbReference>
<evidence type="ECO:0000259" key="2">
    <source>
        <dbReference type="Pfam" id="PF04424"/>
    </source>
</evidence>
<dbReference type="EMBL" id="CP089275">
    <property type="protein sequence ID" value="USP75716.1"/>
    <property type="molecule type" value="Genomic_DNA"/>
</dbReference>
<feature type="compositionally biased region" description="Polar residues" evidence="1">
    <location>
        <begin position="185"/>
        <end position="194"/>
    </location>
</feature>
<dbReference type="Proteomes" id="UP001056012">
    <property type="component" value="Chromosome 2"/>
</dbReference>
<feature type="compositionally biased region" description="Acidic residues" evidence="1">
    <location>
        <begin position="264"/>
        <end position="284"/>
    </location>
</feature>
<feature type="compositionally biased region" description="Basic and acidic residues" evidence="1">
    <location>
        <begin position="1074"/>
        <end position="1083"/>
    </location>
</feature>
<dbReference type="GO" id="GO:1990380">
    <property type="term" value="F:K48-linked deubiquitinase activity"/>
    <property type="evidence" value="ECO:0007669"/>
    <property type="project" value="InterPro"/>
</dbReference>
<feature type="region of interest" description="Disordered" evidence="1">
    <location>
        <begin position="184"/>
        <end position="572"/>
    </location>
</feature>
<keyword evidence="4" id="KW-1185">Reference proteome</keyword>
<reference evidence="3" key="1">
    <citation type="submission" date="2021-12" db="EMBL/GenBank/DDBJ databases">
        <title>Curvularia clavata genome.</title>
        <authorList>
            <person name="Cao Y."/>
        </authorList>
    </citation>
    <scope>NUCLEOTIDE SEQUENCE</scope>
    <source>
        <strain evidence="3">Yc1106</strain>
    </source>
</reference>
<feature type="compositionally biased region" description="Pro residues" evidence="1">
    <location>
        <begin position="1002"/>
        <end position="1015"/>
    </location>
</feature>
<feature type="compositionally biased region" description="Polar residues" evidence="1">
    <location>
        <begin position="867"/>
        <end position="882"/>
    </location>
</feature>
<feature type="compositionally biased region" description="Basic and acidic residues" evidence="1">
    <location>
        <begin position="416"/>
        <end position="428"/>
    </location>
</feature>
<sequence>MSKPVPLSPLSSPASPFGACSLPKVSAWSSEAGSAHIQRSIHAEGSLQLCNVRIRGGLNNLEKTGRKPQRHMGIGANVRMHGKIRWPRQGDKAIPYATVFLTGNCVSAHFCGYDARREEVLELVDGLQGLIPRMPQLEHSHARCSSHLLHVIASACLRLGLGQSNTKAASSQCVTATQELDWIAPSSSRPTSPTMVLRKPDEHDGLVPAPLSKANPPYPTTPSEEYPPVLPSTPDNAIHPPNPSKSPAFNFKTPADTEPPKDVQDDDSDLSDDEWNQTDDEFEEVDPHQVPAALKPAGGKMPPVPKTNNVTDGLPDALRPGPPPGVPIKRSMENMSSVPTGGSPASYGARSYVSEQSNSSIPLQTNNPYLKMQTTGQSNLGGESSEAIWGDAVGHAHKHDAPVELPAYRTPSTPTHEMRNLGLDDHAPSAHPPASTHDAPAIAVNSPTPQSEQNVSLIDVNPWESAPSNKQTHTSPWTAPESNTSGTEAASKALPVSNVSENFPIVGQTPPQPQYTPEQTPSTSEEHPPALPPRKSHEENPPAMPPRPIDTGVGSNVPPALESPNTAMNRQRKEHYQIKHVRWLDDSIKEMRVSPILTQNLNGPCPLLALVNALVLSTPANIETALVETLRTRETVSLGLLLDAVFEELMSGRRGDAAQELPDVSELYKFLLALHTGLNVNPMFVPDPNSASNHAALTNRAGAFEDTRDMKLYRTFNIPLMHGWLPEADTDAFAAFNRVAPSYEASQLVQFQEEELNTKLNAGDSLNDEEQQLFTDIHAIKEFLMRWPTQLTDHGLKVIKDNLQLGQVAILFRNDHFSTLCKNPRNGQLVTLVTDQGYATHDEIVWESLIDVNGQGSQLYSGDFRSVDNSSSAMGTQDQQPGNLVDMDDTQGWTTVQGRRGNQQQSGVVGTNAQDETTSPTGLSRAEQEDHDLALALQLQEEEEDRQRRETEQRARNNQAPPSRPEQTPAIPPRRNNITGHRPAAEPAPPPTYEEASSAPRYNPPAGHPANPSAPMPQHGSAYQAMNGGPPLPPGSVVGGRRPGRPMASPNMMPGRPGRRQSAGASGTPGPNGNEERDKCVVM</sequence>
<feature type="compositionally biased region" description="Polar residues" evidence="1">
    <location>
        <begin position="466"/>
        <end position="488"/>
    </location>
</feature>
<dbReference type="AlphaFoldDB" id="A0A9Q8Z3T1"/>
<dbReference type="GO" id="GO:0004843">
    <property type="term" value="F:cysteine-type deubiquitinase activity"/>
    <property type="evidence" value="ECO:0007669"/>
    <property type="project" value="InterPro"/>
</dbReference>
<dbReference type="Pfam" id="PF04424">
    <property type="entry name" value="MINDY_DUB"/>
    <property type="match status" value="1"/>
</dbReference>
<dbReference type="OrthoDB" id="10261212at2759"/>
<dbReference type="GO" id="GO:0016807">
    <property type="term" value="F:cysteine-type carboxypeptidase activity"/>
    <property type="evidence" value="ECO:0007669"/>
    <property type="project" value="TreeGrafter"/>
</dbReference>
<protein>
    <recommendedName>
        <fullName evidence="2">MINDY deubiquitinase domain-containing protein</fullName>
    </recommendedName>
</protein>
<evidence type="ECO:0000256" key="1">
    <source>
        <dbReference type="SAM" id="MobiDB-lite"/>
    </source>
</evidence>
<feature type="region of interest" description="Disordered" evidence="1">
    <location>
        <begin position="941"/>
        <end position="1083"/>
    </location>
</feature>
<feature type="compositionally biased region" description="Polar residues" evidence="1">
    <location>
        <begin position="891"/>
        <end position="922"/>
    </location>
</feature>
<feature type="domain" description="MINDY deubiquitinase" evidence="2">
    <location>
        <begin position="575"/>
        <end position="864"/>
    </location>
</feature>
<dbReference type="PANTHER" id="PTHR18063">
    <property type="entry name" value="NF-E2 INDUCIBLE PROTEIN"/>
    <property type="match status" value="1"/>
</dbReference>
<dbReference type="InterPro" id="IPR007518">
    <property type="entry name" value="MINDY"/>
</dbReference>
<dbReference type="GO" id="GO:0071108">
    <property type="term" value="P:protein K48-linked deubiquitination"/>
    <property type="evidence" value="ECO:0007669"/>
    <property type="project" value="TreeGrafter"/>
</dbReference>
<name>A0A9Q8Z3T1_CURCL</name>
<feature type="compositionally biased region" description="Polar residues" evidence="1">
    <location>
        <begin position="445"/>
        <end position="456"/>
    </location>
</feature>
<dbReference type="InterPro" id="IPR033979">
    <property type="entry name" value="MINDY_domain"/>
</dbReference>
<accession>A0A9Q8Z3T1</accession>
<feature type="region of interest" description="Disordered" evidence="1">
    <location>
        <begin position="863"/>
        <end position="928"/>
    </location>
</feature>
<evidence type="ECO:0000313" key="4">
    <source>
        <dbReference type="Proteomes" id="UP001056012"/>
    </source>
</evidence>
<feature type="compositionally biased region" description="Polar residues" evidence="1">
    <location>
        <begin position="353"/>
        <end position="382"/>
    </location>
</feature>
<proteinExistence type="predicted"/>
<dbReference type="VEuPathDB" id="FungiDB:yc1106_02990"/>
<evidence type="ECO:0000313" key="3">
    <source>
        <dbReference type="EMBL" id="USP75716.1"/>
    </source>
</evidence>
<gene>
    <name evidence="3" type="ORF">yc1106_02990</name>
</gene>
<feature type="compositionally biased region" description="Basic and acidic residues" evidence="1">
    <location>
        <begin position="945"/>
        <end position="955"/>
    </location>
</feature>
<dbReference type="GO" id="GO:0005829">
    <property type="term" value="C:cytosol"/>
    <property type="evidence" value="ECO:0007669"/>
    <property type="project" value="TreeGrafter"/>
</dbReference>